<dbReference type="Pfam" id="PF07185">
    <property type="entry name" value="DUF1404"/>
    <property type="match status" value="1"/>
</dbReference>
<evidence type="ECO:0000256" key="1">
    <source>
        <dbReference type="SAM" id="Phobius"/>
    </source>
</evidence>
<proteinExistence type="predicted"/>
<dbReference type="KEGG" id="aamb:D1866_12695"/>
<gene>
    <name evidence="3" type="ORF">D1866_12695</name>
    <name evidence="2" type="ORF">GFB69_04135</name>
</gene>
<feature type="transmembrane region" description="Helical" evidence="1">
    <location>
        <begin position="96"/>
        <end position="112"/>
    </location>
</feature>
<accession>A0A650CY19</accession>
<feature type="transmembrane region" description="Helical" evidence="1">
    <location>
        <begin position="12"/>
        <end position="31"/>
    </location>
</feature>
<keyword evidence="1" id="KW-1133">Transmembrane helix</keyword>
<organism evidence="3 4">
    <name type="scientific">Acidianus ambivalens</name>
    <name type="common">Desulfurolobus ambivalens</name>
    <dbReference type="NCBI Taxonomy" id="2283"/>
    <lineage>
        <taxon>Archaea</taxon>
        <taxon>Thermoproteota</taxon>
        <taxon>Thermoprotei</taxon>
        <taxon>Sulfolobales</taxon>
        <taxon>Sulfolobaceae</taxon>
        <taxon>Acidianus</taxon>
    </lineage>
</organism>
<evidence type="ECO:0000313" key="4">
    <source>
        <dbReference type="Proteomes" id="UP000426328"/>
    </source>
</evidence>
<dbReference type="AlphaFoldDB" id="A0A650CY19"/>
<feature type="transmembrane region" description="Helical" evidence="1">
    <location>
        <begin position="119"/>
        <end position="139"/>
    </location>
</feature>
<dbReference type="EMBL" id="CP045482">
    <property type="protein sequence ID" value="QGR22740.1"/>
    <property type="molecule type" value="Genomic_DNA"/>
</dbReference>
<feature type="transmembrane region" description="Helical" evidence="1">
    <location>
        <begin position="37"/>
        <end position="56"/>
    </location>
</feature>
<reference evidence="2 5" key="1">
    <citation type="submission" date="2019-10" db="EMBL/GenBank/DDBJ databases">
        <title>Comparative genomics of sulfur disproportionating microorganisms.</title>
        <authorList>
            <person name="Ward L.M."/>
            <person name="Bertran E."/>
            <person name="Johnston D."/>
        </authorList>
    </citation>
    <scope>NUCLEOTIDE SEQUENCE [LARGE SCALE GENOMIC DNA]</scope>
    <source>
        <strain evidence="2 5">DSM 3772</strain>
    </source>
</reference>
<keyword evidence="1" id="KW-0812">Transmembrane</keyword>
<keyword evidence="1" id="KW-0472">Membrane</keyword>
<dbReference type="GeneID" id="42780606"/>
<dbReference type="Proteomes" id="UP000474054">
    <property type="component" value="Unassembled WGS sequence"/>
</dbReference>
<evidence type="ECO:0000313" key="3">
    <source>
        <dbReference type="EMBL" id="QGR22740.1"/>
    </source>
</evidence>
<dbReference type="RefSeq" id="WP_152940364.1">
    <property type="nucleotide sequence ID" value="NZ_CP045482.1"/>
</dbReference>
<keyword evidence="4" id="KW-1185">Reference proteome</keyword>
<feature type="transmembrane region" description="Helical" evidence="1">
    <location>
        <begin position="159"/>
        <end position="180"/>
    </location>
</feature>
<evidence type="ECO:0000313" key="5">
    <source>
        <dbReference type="Proteomes" id="UP000474054"/>
    </source>
</evidence>
<dbReference type="EMBL" id="WHYS01000001">
    <property type="protein sequence ID" value="MQL54956.1"/>
    <property type="molecule type" value="Genomic_DNA"/>
</dbReference>
<evidence type="ECO:0000313" key="2">
    <source>
        <dbReference type="EMBL" id="MQL54956.1"/>
    </source>
</evidence>
<sequence length="186" mass="21176">MQILRDKLTRKSLIIPVLFLIVAINPVTELLEPRYEALYMAMHYVLYIGGFVLGYIGFRGSKIYLIPGIIIPVFWHIPYFFNLGGAYLCLRIVEDLSLYLGGLVMGSTIHGLNNAIKAILFVLWMMGDSVLSVILIVGWSPYSNQVYPFSPFSISEEFWTGLVMFGIMTVIFIYIILGFIRTVFKI</sequence>
<feature type="transmembrane region" description="Helical" evidence="1">
    <location>
        <begin position="63"/>
        <end position="81"/>
    </location>
</feature>
<dbReference type="Proteomes" id="UP000426328">
    <property type="component" value="Chromosome"/>
</dbReference>
<protein>
    <submittedName>
        <fullName evidence="3">DUF1404 domain-containing protein</fullName>
    </submittedName>
</protein>
<dbReference type="InterPro" id="IPR009844">
    <property type="entry name" value="DUF1404"/>
</dbReference>
<name>A0A650CY19_ACIAM</name>
<reference evidence="3 4" key="2">
    <citation type="submission" date="2019-10" db="EMBL/GenBank/DDBJ databases">
        <title>Genome Sequences from Six Type Strain Members of the Archaeal Family Sulfolobaceae: Acidianus ambivalens, Acidianus infernus, Metallosphaera prunae, Stygiolobus azoricus, Sulfolobus metallicus, and Sulfurisphaera ohwakuensis.</title>
        <authorList>
            <person name="Counts J.A."/>
            <person name="Kelly R.M."/>
        </authorList>
    </citation>
    <scope>NUCLEOTIDE SEQUENCE [LARGE SCALE GENOMIC DNA]</scope>
    <source>
        <strain evidence="3 4">LEI 10</strain>
    </source>
</reference>